<dbReference type="AlphaFoldDB" id="A0A511B6E6"/>
<evidence type="ECO:0000313" key="1">
    <source>
        <dbReference type="EMBL" id="GEK95924.1"/>
    </source>
</evidence>
<evidence type="ECO:0000313" key="2">
    <source>
        <dbReference type="Proteomes" id="UP000321079"/>
    </source>
</evidence>
<proteinExistence type="predicted"/>
<dbReference type="Proteomes" id="UP000321079">
    <property type="component" value="Unassembled WGS sequence"/>
</dbReference>
<organism evidence="1 2">
    <name type="scientific">Gluconobacter kanchanaburiensis NBRC 103587</name>
    <dbReference type="NCBI Taxonomy" id="1307948"/>
    <lineage>
        <taxon>Bacteria</taxon>
        <taxon>Pseudomonadati</taxon>
        <taxon>Pseudomonadota</taxon>
        <taxon>Alphaproteobacteria</taxon>
        <taxon>Acetobacterales</taxon>
        <taxon>Acetobacteraceae</taxon>
        <taxon>Gluconobacter</taxon>
    </lineage>
</organism>
<name>A0A511B6E6_9PROT</name>
<protein>
    <submittedName>
        <fullName evidence="1">Uncharacterized protein</fullName>
    </submittedName>
</protein>
<reference evidence="1 2" key="1">
    <citation type="submission" date="2019-07" db="EMBL/GenBank/DDBJ databases">
        <title>Whole genome shotgun sequence of Gluconobacter kanchanaburiensis NBRC 103587.</title>
        <authorList>
            <person name="Hosoyama A."/>
            <person name="Uohara A."/>
            <person name="Ohji S."/>
            <person name="Ichikawa N."/>
        </authorList>
    </citation>
    <scope>NUCLEOTIDE SEQUENCE [LARGE SCALE GENOMIC DNA]</scope>
    <source>
        <strain evidence="1 2">NBRC 103587</strain>
    </source>
</reference>
<dbReference type="RefSeq" id="WP_146860038.1">
    <property type="nucleotide sequence ID" value="NZ_BARK01000029.1"/>
</dbReference>
<keyword evidence="2" id="KW-1185">Reference proteome</keyword>
<dbReference type="EMBL" id="BJVA01000005">
    <property type="protein sequence ID" value="GEK95924.1"/>
    <property type="molecule type" value="Genomic_DNA"/>
</dbReference>
<dbReference type="OrthoDB" id="6400380at2"/>
<gene>
    <name evidence="1" type="ORF">GKA01_11210</name>
</gene>
<comment type="caution">
    <text evidence="1">The sequence shown here is derived from an EMBL/GenBank/DDBJ whole genome shotgun (WGS) entry which is preliminary data.</text>
</comment>
<accession>A0A511B6E6</accession>
<sequence length="307" mass="33893">MTDMSKASFTVAYDGPALRDHSMDVRALAPALLGFGQLIDAANAVLNKEAAQTKIHVKALEAGSFQISFEVVQNFYEQVINLFSGPDVSAAANLLGILGFGVKDGVVGARLGVISLIKWLRGRNPDSVHDLGNDMVRIQFGDNTLDVPINTLRVLQSVPVRDALQKVIEEPLKQDGIDKFEVRENGRSVISVNREESTWFSKPSLPEQILVDDHRRGAFSILSLAFKEDNKWRLHDGANTISATIADEDFIRRVDSNEVSFSKGDVLICEVHLIQKRTEAGLKTEYTVEKVLDHIPGTQQIPLNFSD</sequence>